<dbReference type="PANTHER" id="PTHR30217">
    <property type="entry name" value="PEPTIDASE U32 FAMILY"/>
    <property type="match status" value="1"/>
</dbReference>
<keyword evidence="1" id="KW-0411">Iron-sulfur</keyword>
<accession>A0A561XUD1</accession>
<dbReference type="InterPro" id="IPR001539">
    <property type="entry name" value="Peptidase_U32"/>
</dbReference>
<feature type="binding site" evidence="1">
    <location>
        <position position="178"/>
    </location>
    <ligand>
        <name>[4Fe-4S] cluster</name>
        <dbReference type="ChEBI" id="CHEBI:49883"/>
    </ligand>
</feature>
<dbReference type="InterPro" id="IPR043693">
    <property type="entry name" value="UbiV"/>
</dbReference>
<dbReference type="AlphaFoldDB" id="A0A561XUD1"/>
<dbReference type="PANTHER" id="PTHR30217:SF11">
    <property type="entry name" value="UBIQUINONE BIOSYNTHESIS PROTEIN UBIV"/>
    <property type="match status" value="1"/>
</dbReference>
<dbReference type="GeneID" id="51110663"/>
<comment type="function">
    <text evidence="1">Required for O(2)-independent ubiquinone (coenzyme Q) biosynthesis. Together with UbiU, is essential for the C6-hydroxylation reaction in the oxygen-independent ubiquinone biosynthesis pathway.</text>
</comment>
<comment type="subunit">
    <text evidence="1">Forms a heterodimer with UbiU.</text>
</comment>
<dbReference type="GO" id="GO:0046872">
    <property type="term" value="F:metal ion binding"/>
    <property type="evidence" value="ECO:0007669"/>
    <property type="project" value="UniProtKB-KW"/>
</dbReference>
<organism evidence="2 3">
    <name type="scientific">Acidovorax delafieldii</name>
    <name type="common">Pseudomonas delafieldii</name>
    <dbReference type="NCBI Taxonomy" id="47920"/>
    <lineage>
        <taxon>Bacteria</taxon>
        <taxon>Pseudomonadati</taxon>
        <taxon>Pseudomonadota</taxon>
        <taxon>Betaproteobacteria</taxon>
        <taxon>Burkholderiales</taxon>
        <taxon>Comamonadaceae</taxon>
        <taxon>Acidovorax</taxon>
    </lineage>
</organism>
<comment type="pathway">
    <text evidence="1">Cofactor biosynthesis; ubiquinone biosynthesis.</text>
</comment>
<protein>
    <recommendedName>
        <fullName evidence="1">Ubiquinone biosynthesis protein UbiV</fullName>
    </recommendedName>
</protein>
<dbReference type="EMBL" id="VJWE01000011">
    <property type="protein sequence ID" value="TWG39723.1"/>
    <property type="molecule type" value="Genomic_DNA"/>
</dbReference>
<feature type="binding site" evidence="1">
    <location>
        <position position="195"/>
    </location>
    <ligand>
        <name>[4Fe-4S] cluster</name>
        <dbReference type="ChEBI" id="CHEBI:49883"/>
    </ligand>
</feature>
<keyword evidence="2" id="KW-0378">Hydrolase</keyword>
<dbReference type="Pfam" id="PF01136">
    <property type="entry name" value="Peptidase_U32"/>
    <property type="match status" value="1"/>
</dbReference>
<name>A0A561XUD1_ACIDE</name>
<dbReference type="GO" id="GO:0051539">
    <property type="term" value="F:4 iron, 4 sulfur cluster binding"/>
    <property type="evidence" value="ECO:0007669"/>
    <property type="project" value="UniProtKB-UniRule"/>
</dbReference>
<gene>
    <name evidence="1" type="primary">ubiV</name>
    <name evidence="2" type="ORF">ATF69_1595</name>
</gene>
<dbReference type="RefSeq" id="WP_146870509.1">
    <property type="nucleotide sequence ID" value="NZ_VJWE01000011.1"/>
</dbReference>
<feature type="binding site" evidence="1">
    <location>
        <position position="191"/>
    </location>
    <ligand>
        <name>[4Fe-4S] cluster</name>
        <dbReference type="ChEBI" id="CHEBI:49883"/>
    </ligand>
</feature>
<comment type="caution">
    <text evidence="2">The sequence shown here is derived from an EMBL/GenBank/DDBJ whole genome shotgun (WGS) entry which is preliminary data.</text>
</comment>
<proteinExistence type="inferred from homology"/>
<sequence>MKLSLGPLLYYWPRDTVFAFYEAMAATPVDVVYLGETVCSRRHELRLADWLALARMLRDAGKEAVLSSQVLIESSADVGVMHKITGNGEFLVEANDMGAVSCLARAPVGPQAFVAGPHLNLYNAPSLQWMAQRGATRWVMPLEMSQDALAAVLAQRPAGIETEVFAYGRMPLAYSARCFTARHRNLPKDDCQFRCLQHADGLPLRTREGEGFLVLNGTQTQSARVYNLANELATMQALGVDVVRLSPQAQHMAQVIAAFDEARHAVLAQETAEETPDFVERMQPFMPDLPCNGYWFARPGLEQGLQGAARGAAARPAMHP</sequence>
<keyword evidence="1" id="KW-0831">Ubiquinone biosynthesis</keyword>
<dbReference type="GO" id="GO:0006508">
    <property type="term" value="P:proteolysis"/>
    <property type="evidence" value="ECO:0007669"/>
    <property type="project" value="UniProtKB-KW"/>
</dbReference>
<comment type="similarity">
    <text evidence="1">Belongs to the peptidase U32 family. UbiV subfamily.</text>
</comment>
<dbReference type="HAMAP" id="MF_02233">
    <property type="entry name" value="UbiV"/>
    <property type="match status" value="1"/>
</dbReference>
<keyword evidence="1" id="KW-0004">4Fe-4S</keyword>
<dbReference type="GO" id="GO:0008233">
    <property type="term" value="F:peptidase activity"/>
    <property type="evidence" value="ECO:0007669"/>
    <property type="project" value="UniProtKB-KW"/>
</dbReference>
<dbReference type="GO" id="GO:0006744">
    <property type="term" value="P:ubiquinone biosynthetic process"/>
    <property type="evidence" value="ECO:0007669"/>
    <property type="project" value="UniProtKB-UniRule"/>
</dbReference>
<evidence type="ECO:0000313" key="2">
    <source>
        <dbReference type="EMBL" id="TWG39723.1"/>
    </source>
</evidence>
<dbReference type="UniPathway" id="UPA00232"/>
<keyword evidence="1" id="KW-0479">Metal-binding</keyword>
<evidence type="ECO:0000256" key="1">
    <source>
        <dbReference type="HAMAP-Rule" id="MF_02233"/>
    </source>
</evidence>
<dbReference type="InterPro" id="IPR051454">
    <property type="entry name" value="RNA/ubiquinone_mod_enzymes"/>
</dbReference>
<dbReference type="NCBIfam" id="NF011991">
    <property type="entry name" value="PRK15447.1"/>
    <property type="match status" value="1"/>
</dbReference>
<comment type="cofactor">
    <cofactor evidence="1">
        <name>[4Fe-4S] cluster</name>
        <dbReference type="ChEBI" id="CHEBI:49883"/>
    </cofactor>
</comment>
<keyword evidence="1" id="KW-0408">Iron</keyword>
<keyword evidence="2" id="KW-0645">Protease</keyword>
<evidence type="ECO:0000313" key="3">
    <source>
        <dbReference type="Proteomes" id="UP000321485"/>
    </source>
</evidence>
<dbReference type="Proteomes" id="UP000321485">
    <property type="component" value="Unassembled WGS sequence"/>
</dbReference>
<feature type="binding site" evidence="1">
    <location>
        <position position="39"/>
    </location>
    <ligand>
        <name>[4Fe-4S] cluster</name>
        <dbReference type="ChEBI" id="CHEBI:49883"/>
    </ligand>
</feature>
<reference evidence="2 3" key="1">
    <citation type="journal article" date="2015" name="Stand. Genomic Sci.">
        <title>Genomic Encyclopedia of Bacterial and Archaeal Type Strains, Phase III: the genomes of soil and plant-associated and newly described type strains.</title>
        <authorList>
            <person name="Whitman W.B."/>
            <person name="Woyke T."/>
            <person name="Klenk H.P."/>
            <person name="Zhou Y."/>
            <person name="Lilburn T.G."/>
            <person name="Beck B.J."/>
            <person name="De Vos P."/>
            <person name="Vandamme P."/>
            <person name="Eisen J.A."/>
            <person name="Garrity G."/>
            <person name="Hugenholtz P."/>
            <person name="Kyrpides N.C."/>
        </authorList>
    </citation>
    <scope>NUCLEOTIDE SEQUENCE [LARGE SCALE GENOMIC DNA]</scope>
    <source>
        <strain evidence="2 3">DSM 64</strain>
    </source>
</reference>